<organism evidence="2 3">
    <name type="scientific">Croceibacterium selenioxidans</name>
    <dbReference type="NCBI Taxonomy" id="2838833"/>
    <lineage>
        <taxon>Bacteria</taxon>
        <taxon>Pseudomonadati</taxon>
        <taxon>Pseudomonadota</taxon>
        <taxon>Alphaproteobacteria</taxon>
        <taxon>Sphingomonadales</taxon>
        <taxon>Erythrobacteraceae</taxon>
        <taxon>Croceibacterium</taxon>
    </lineage>
</organism>
<dbReference type="PANTHER" id="PTHR33993">
    <property type="entry name" value="GLYOXALASE-RELATED"/>
    <property type="match status" value="1"/>
</dbReference>
<protein>
    <submittedName>
        <fullName evidence="2">VOC family protein</fullName>
    </submittedName>
</protein>
<sequence length="109" mass="12156">MRLRYVIKFVADMERAVAFHRDSLGLPLRFSAPEWTEFETGPTTLALHPEAEGYPAGHCELAFAADDLDAFYAERDQRGIEFIMPPTELPGRRIARFVDPDGAETSVGG</sequence>
<dbReference type="InterPro" id="IPR037523">
    <property type="entry name" value="VOC_core"/>
</dbReference>
<dbReference type="EMBL" id="JAHFVK010000002">
    <property type="protein sequence ID" value="MBT2134740.1"/>
    <property type="molecule type" value="Genomic_DNA"/>
</dbReference>
<dbReference type="RefSeq" id="WP_214536365.1">
    <property type="nucleotide sequence ID" value="NZ_JAHFVK010000002.1"/>
</dbReference>
<dbReference type="PROSITE" id="PS51819">
    <property type="entry name" value="VOC"/>
    <property type="match status" value="1"/>
</dbReference>
<dbReference type="InterPro" id="IPR052164">
    <property type="entry name" value="Anthracycline_SecMetBiosynth"/>
</dbReference>
<accession>A0ABS5W4Q5</accession>
<evidence type="ECO:0000313" key="2">
    <source>
        <dbReference type="EMBL" id="MBT2134740.1"/>
    </source>
</evidence>
<comment type="caution">
    <text evidence="2">The sequence shown here is derived from an EMBL/GenBank/DDBJ whole genome shotgun (WGS) entry which is preliminary data.</text>
</comment>
<gene>
    <name evidence="2" type="ORF">KK137_10375</name>
</gene>
<dbReference type="InterPro" id="IPR029068">
    <property type="entry name" value="Glyas_Bleomycin-R_OHBP_Dase"/>
</dbReference>
<evidence type="ECO:0000259" key="1">
    <source>
        <dbReference type="PROSITE" id="PS51819"/>
    </source>
</evidence>
<proteinExistence type="predicted"/>
<feature type="domain" description="VOC" evidence="1">
    <location>
        <begin position="2"/>
        <end position="109"/>
    </location>
</feature>
<reference evidence="2 3" key="1">
    <citation type="submission" date="2021-05" db="EMBL/GenBank/DDBJ databases">
        <title>Croceibacterium sp. LX-88 genome sequence.</title>
        <authorList>
            <person name="Luo X."/>
        </authorList>
    </citation>
    <scope>NUCLEOTIDE SEQUENCE [LARGE SCALE GENOMIC DNA]</scope>
    <source>
        <strain evidence="2 3">LX-88</strain>
    </source>
</reference>
<dbReference type="InterPro" id="IPR004360">
    <property type="entry name" value="Glyas_Fos-R_dOase_dom"/>
</dbReference>
<dbReference type="Gene3D" id="3.10.180.10">
    <property type="entry name" value="2,3-Dihydroxybiphenyl 1,2-Dioxygenase, domain 1"/>
    <property type="match status" value="1"/>
</dbReference>
<name>A0ABS5W4Q5_9SPHN</name>
<keyword evidence="3" id="KW-1185">Reference proteome</keyword>
<dbReference type="PANTHER" id="PTHR33993:SF2">
    <property type="entry name" value="VOC DOMAIN-CONTAINING PROTEIN"/>
    <property type="match status" value="1"/>
</dbReference>
<evidence type="ECO:0000313" key="3">
    <source>
        <dbReference type="Proteomes" id="UP000811255"/>
    </source>
</evidence>
<dbReference type="Proteomes" id="UP000811255">
    <property type="component" value="Unassembled WGS sequence"/>
</dbReference>
<dbReference type="SUPFAM" id="SSF54593">
    <property type="entry name" value="Glyoxalase/Bleomycin resistance protein/Dihydroxybiphenyl dioxygenase"/>
    <property type="match status" value="1"/>
</dbReference>
<dbReference type="Pfam" id="PF00903">
    <property type="entry name" value="Glyoxalase"/>
    <property type="match status" value="1"/>
</dbReference>